<evidence type="ECO:0000313" key="2">
    <source>
        <dbReference type="Proteomes" id="UP000008912"/>
    </source>
</evidence>
<evidence type="ECO:0000313" key="1">
    <source>
        <dbReference type="Ensembl" id="ENSAMEP00000029653.1"/>
    </source>
</evidence>
<name>A0A7N5JSG4_AILME</name>
<dbReference type="Proteomes" id="UP000008912">
    <property type="component" value="Unassembled WGS sequence"/>
</dbReference>
<dbReference type="GeneTree" id="ENSGT00910000147616"/>
<reference evidence="1 2" key="1">
    <citation type="journal article" date="2010" name="Nature">
        <title>The sequence and de novo assembly of the giant panda genome.</title>
        <authorList>
            <person name="Li R."/>
            <person name="Fan W."/>
            <person name="Tian G."/>
            <person name="Zhu H."/>
            <person name="He L."/>
            <person name="Cai J."/>
            <person name="Huang Q."/>
            <person name="Cai Q."/>
            <person name="Li B."/>
            <person name="Bai Y."/>
            <person name="Zhang Z."/>
            <person name="Zhang Y."/>
            <person name="Wang W."/>
            <person name="Li J."/>
            <person name="Wei F."/>
            <person name="Li H."/>
            <person name="Jian M."/>
            <person name="Li J."/>
            <person name="Zhang Z."/>
            <person name="Nielsen R."/>
            <person name="Li D."/>
            <person name="Gu W."/>
            <person name="Yang Z."/>
            <person name="Xuan Z."/>
            <person name="Ryder O.A."/>
            <person name="Leung F.C."/>
            <person name="Zhou Y."/>
            <person name="Cao J."/>
            <person name="Sun X."/>
            <person name="Fu Y."/>
            <person name="Fang X."/>
            <person name="Guo X."/>
            <person name="Wang B."/>
            <person name="Hou R."/>
            <person name="Shen F."/>
            <person name="Mu B."/>
            <person name="Ni P."/>
            <person name="Lin R."/>
            <person name="Qian W."/>
            <person name="Wang G."/>
            <person name="Yu C."/>
            <person name="Nie W."/>
            <person name="Wang J."/>
            <person name="Wu Z."/>
            <person name="Liang H."/>
            <person name="Min J."/>
            <person name="Wu Q."/>
            <person name="Cheng S."/>
            <person name="Ruan J."/>
            <person name="Wang M."/>
            <person name="Shi Z."/>
            <person name="Wen M."/>
            <person name="Liu B."/>
            <person name="Ren X."/>
            <person name="Zheng H."/>
            <person name="Dong D."/>
            <person name="Cook K."/>
            <person name="Shan G."/>
            <person name="Zhang H."/>
            <person name="Kosiol C."/>
            <person name="Xie X."/>
            <person name="Lu Z."/>
            <person name="Zheng H."/>
            <person name="Li Y."/>
            <person name="Steiner C.C."/>
            <person name="Lam T.T."/>
            <person name="Lin S."/>
            <person name="Zhang Q."/>
            <person name="Li G."/>
            <person name="Tian J."/>
            <person name="Gong T."/>
            <person name="Liu H."/>
            <person name="Zhang D."/>
            <person name="Fang L."/>
            <person name="Ye C."/>
            <person name="Zhang J."/>
            <person name="Hu W."/>
            <person name="Xu A."/>
            <person name="Ren Y."/>
            <person name="Zhang G."/>
            <person name="Bruford M.W."/>
            <person name="Li Q."/>
            <person name="Ma L."/>
            <person name="Guo Y."/>
            <person name="An N."/>
            <person name="Hu Y."/>
            <person name="Zheng Y."/>
            <person name="Shi Y."/>
            <person name="Li Z."/>
            <person name="Liu Q."/>
            <person name="Chen Y."/>
            <person name="Zhao J."/>
            <person name="Qu N."/>
            <person name="Zhao S."/>
            <person name="Tian F."/>
            <person name="Wang X."/>
            <person name="Wang H."/>
            <person name="Xu L."/>
            <person name="Liu X."/>
            <person name="Vinar T."/>
            <person name="Wang Y."/>
            <person name="Lam T.W."/>
            <person name="Yiu S.M."/>
            <person name="Liu S."/>
            <person name="Zhang H."/>
            <person name="Li D."/>
            <person name="Huang Y."/>
            <person name="Wang X."/>
            <person name="Yang G."/>
            <person name="Jiang Z."/>
            <person name="Wang J."/>
            <person name="Qin N."/>
            <person name="Li L."/>
            <person name="Li J."/>
            <person name="Bolund L."/>
            <person name="Kristiansen K."/>
            <person name="Wong G.K."/>
            <person name="Olson M."/>
            <person name="Zhang X."/>
            <person name="Li S."/>
            <person name="Yang H."/>
            <person name="Wang J."/>
            <person name="Wang J."/>
        </authorList>
    </citation>
    <scope>NUCLEOTIDE SEQUENCE [LARGE SCALE GENOMIC DNA]</scope>
</reference>
<proteinExistence type="predicted"/>
<dbReference type="AlphaFoldDB" id="A0A7N5JSG4"/>
<protein>
    <submittedName>
        <fullName evidence="1">Uncharacterized protein</fullName>
    </submittedName>
</protein>
<reference evidence="1" key="2">
    <citation type="submission" date="2025-08" db="UniProtKB">
        <authorList>
            <consortium name="Ensembl"/>
        </authorList>
    </citation>
    <scope>IDENTIFICATION</scope>
</reference>
<dbReference type="InParanoid" id="A0A7N5JSG4"/>
<organism evidence="1 2">
    <name type="scientific">Ailuropoda melanoleuca</name>
    <name type="common">Giant panda</name>
    <dbReference type="NCBI Taxonomy" id="9646"/>
    <lineage>
        <taxon>Eukaryota</taxon>
        <taxon>Metazoa</taxon>
        <taxon>Chordata</taxon>
        <taxon>Craniata</taxon>
        <taxon>Vertebrata</taxon>
        <taxon>Euteleostomi</taxon>
        <taxon>Mammalia</taxon>
        <taxon>Eutheria</taxon>
        <taxon>Laurasiatheria</taxon>
        <taxon>Carnivora</taxon>
        <taxon>Caniformia</taxon>
        <taxon>Ursidae</taxon>
        <taxon>Ailuropoda</taxon>
    </lineage>
</organism>
<accession>A0A7N5JSG4</accession>
<sequence length="92" mass="10339">MYLFEFEQKVFKWAWNSLGTSSRVFSLPRLTTRDVPETVPVISTKVGGKCILISAGDLVVVGCQHAFFHIAMLLQGLMLADYNSVASHFRFI</sequence>
<dbReference type="Ensembl" id="ENSAMET00000034406.1">
    <property type="protein sequence ID" value="ENSAMEP00000029653.1"/>
    <property type="gene ID" value="ENSAMEG00000026489.1"/>
</dbReference>
<keyword evidence="2" id="KW-1185">Reference proteome</keyword>
<reference evidence="1" key="3">
    <citation type="submission" date="2025-09" db="UniProtKB">
        <authorList>
            <consortium name="Ensembl"/>
        </authorList>
    </citation>
    <scope>IDENTIFICATION</scope>
</reference>